<name>A0ABR4R8W3_BORBO</name>
<evidence type="ECO:0000256" key="3">
    <source>
        <dbReference type="SAM" id="SignalP"/>
    </source>
</evidence>
<keyword evidence="2 3" id="KW-0732">Signal</keyword>
<dbReference type="SUPFAM" id="SSF53822">
    <property type="entry name" value="Periplasmic binding protein-like I"/>
    <property type="match status" value="1"/>
</dbReference>
<evidence type="ECO:0000259" key="4">
    <source>
        <dbReference type="Pfam" id="PF13458"/>
    </source>
</evidence>
<dbReference type="Gene3D" id="3.40.50.2300">
    <property type="match status" value="2"/>
</dbReference>
<evidence type="ECO:0000256" key="1">
    <source>
        <dbReference type="ARBA" id="ARBA00010062"/>
    </source>
</evidence>
<evidence type="ECO:0000313" key="5">
    <source>
        <dbReference type="EMBL" id="KCV31110.1"/>
    </source>
</evidence>
<feature type="signal peptide" evidence="3">
    <location>
        <begin position="1"/>
        <end position="33"/>
    </location>
</feature>
<feature type="chain" id="PRO_5046735262" evidence="3">
    <location>
        <begin position="34"/>
        <end position="413"/>
    </location>
</feature>
<keyword evidence="5" id="KW-0675">Receptor</keyword>
<feature type="domain" description="Leucine-binding protein" evidence="4">
    <location>
        <begin position="42"/>
        <end position="386"/>
    </location>
</feature>
<keyword evidence="6" id="KW-1185">Reference proteome</keyword>
<protein>
    <submittedName>
        <fullName evidence="5">Receptor family ligand-binding protein</fullName>
    </submittedName>
</protein>
<dbReference type="InterPro" id="IPR051010">
    <property type="entry name" value="BCAA_transport"/>
</dbReference>
<reference evidence="5 6" key="1">
    <citation type="submission" date="2014-03" db="EMBL/GenBank/DDBJ databases">
        <title>Genome sequence of Bordetella bronchiseptica.</title>
        <authorList>
            <person name="Harvill E."/>
            <person name="Goodfield L.L."/>
            <person name="Ivanov Y.V."/>
            <person name="Meyer J.A."/>
            <person name="Muse S.J."/>
            <person name="Jacobs N."/>
            <person name="Bendor L."/>
            <person name="Smallridge W.E."/>
            <person name="Brinkac L.M."/>
            <person name="Sanka R."/>
            <person name="Kim M."/>
            <person name="Losada L."/>
        </authorList>
    </citation>
    <scope>NUCLEOTIDE SEQUENCE [LARGE SCALE GENOMIC DNA]</scope>
    <source>
        <strain evidence="5 6">00-P-2796</strain>
    </source>
</reference>
<evidence type="ECO:0000313" key="6">
    <source>
        <dbReference type="Proteomes" id="UP000025756"/>
    </source>
</evidence>
<dbReference type="EMBL" id="JGWH01000173">
    <property type="protein sequence ID" value="KCV31110.1"/>
    <property type="molecule type" value="Genomic_DNA"/>
</dbReference>
<evidence type="ECO:0000256" key="2">
    <source>
        <dbReference type="ARBA" id="ARBA00022729"/>
    </source>
</evidence>
<dbReference type="InterPro" id="IPR028081">
    <property type="entry name" value="Leu-bd"/>
</dbReference>
<dbReference type="InterPro" id="IPR028082">
    <property type="entry name" value="Peripla_BP_I"/>
</dbReference>
<dbReference type="Proteomes" id="UP000025756">
    <property type="component" value="Unassembled WGS sequence"/>
</dbReference>
<comment type="caution">
    <text evidence="5">The sequence shown here is derived from an EMBL/GenBank/DDBJ whole genome shotgun (WGS) entry which is preliminary data.</text>
</comment>
<organism evidence="5 6">
    <name type="scientific">Bordetella bronchiseptica 00-P-2796</name>
    <dbReference type="NCBI Taxonomy" id="1331199"/>
    <lineage>
        <taxon>Bacteria</taxon>
        <taxon>Pseudomonadati</taxon>
        <taxon>Pseudomonadota</taxon>
        <taxon>Betaproteobacteria</taxon>
        <taxon>Burkholderiales</taxon>
        <taxon>Alcaligenaceae</taxon>
        <taxon>Bordetella</taxon>
    </lineage>
</organism>
<dbReference type="PANTHER" id="PTHR30483:SF37">
    <property type="entry name" value="ABC TRANSPORTER SUBSTRATE-BINDING PROTEIN"/>
    <property type="match status" value="1"/>
</dbReference>
<gene>
    <name evidence="5" type="ORF">L490_1270</name>
</gene>
<dbReference type="CDD" id="cd06338">
    <property type="entry name" value="PBP1_ABC_ligand_binding-like"/>
    <property type="match status" value="1"/>
</dbReference>
<dbReference type="PANTHER" id="PTHR30483">
    <property type="entry name" value="LEUCINE-SPECIFIC-BINDING PROTEIN"/>
    <property type="match status" value="1"/>
</dbReference>
<proteinExistence type="inferred from homology"/>
<sequence>MDRIKSKGDIIMSRKLMRALPALAFVMCTGASAAAPAPTVLLGASIQLTGPVANTGRYYRDAYQIAVDQINAAGGVKIGGVPHKLALKIYDNQSDVNLSVRQYTQLVTQDKVNLLLGPFASNFALADSAVSEKYKVPMVQGGGASDQIFARKFKYIFGTLAPASNYFGSTVDMLKALKPAPASVALLYADDAFDVSVAQGTRPLLKSAGLNVAMDERYSTNATDFNSLLSQIKSRKVDAVLVAGHETEILNFVRQAKSLAVAPKMYSFTVGVPSEDFRKALGADADYAFGMTAWLPSAALKDRWFGDAEQFARAYKAKYGYDPDYHAASGVADVEALAHAMESAGSLDPQKVRDALARSRFDSLYGPISFNAQGQIDLPQVVIQVQGDKLAEVYGAKGFITPPKYPMPAWDAR</sequence>
<comment type="similarity">
    <text evidence="1">Belongs to the leucine-binding protein family.</text>
</comment>
<accession>A0ABR4R8W3</accession>
<dbReference type="Pfam" id="PF13458">
    <property type="entry name" value="Peripla_BP_6"/>
    <property type="match status" value="1"/>
</dbReference>